<dbReference type="InterPro" id="IPR001304">
    <property type="entry name" value="C-type_lectin-like"/>
</dbReference>
<dbReference type="Pfam" id="PF00059">
    <property type="entry name" value="Lectin_C"/>
    <property type="match status" value="1"/>
</dbReference>
<dbReference type="Gene3D" id="3.10.100.10">
    <property type="entry name" value="Mannose-Binding Protein A, subunit A"/>
    <property type="match status" value="1"/>
</dbReference>
<organism evidence="3 4">
    <name type="scientific">Pristionchus entomophagus</name>
    <dbReference type="NCBI Taxonomy" id="358040"/>
    <lineage>
        <taxon>Eukaryota</taxon>
        <taxon>Metazoa</taxon>
        <taxon>Ecdysozoa</taxon>
        <taxon>Nematoda</taxon>
        <taxon>Chromadorea</taxon>
        <taxon>Rhabditida</taxon>
        <taxon>Rhabditina</taxon>
        <taxon>Diplogasteromorpha</taxon>
        <taxon>Diplogasteroidea</taxon>
        <taxon>Neodiplogasteridae</taxon>
        <taxon>Pristionchus</taxon>
    </lineage>
</organism>
<keyword evidence="1" id="KW-1015">Disulfide bond</keyword>
<comment type="caution">
    <text evidence="3">The sequence shown here is derived from an EMBL/GenBank/DDBJ whole genome shotgun (WGS) entry which is preliminary data.</text>
</comment>
<dbReference type="SUPFAM" id="SSF56436">
    <property type="entry name" value="C-type lectin-like"/>
    <property type="match status" value="1"/>
</dbReference>
<sequence>VCDTYHLLQQGKSDDTCYLFNTQLTAQPQAESNCKGQQAHVSPIHDQAFNDYLKRTAVGYGITNGLLIGLKFVDDKYVWSDGSDVDYSNWAPGFPDTSFGECVSMGINLFAGKWMNTDCSTTLPYMCTKPALSHDETVTPEGCSDDNEFYPGDEIFSPTWGSATGPALCDYALMDLDKTKKVTVEIVFFESNSCCDTLTIYDGLSGSKVLKTITGYIGFTSMKVTASTNAIRMEWNAKSGVDVRGWHAKVTSA</sequence>
<feature type="domain" description="C-type lectin" evidence="2">
    <location>
        <begin position="13"/>
        <end position="128"/>
    </location>
</feature>
<dbReference type="InterPro" id="IPR016187">
    <property type="entry name" value="CTDL_fold"/>
</dbReference>
<dbReference type="EMBL" id="BTSX01000002">
    <property type="protein sequence ID" value="GMS82605.1"/>
    <property type="molecule type" value="Genomic_DNA"/>
</dbReference>
<evidence type="ECO:0000313" key="3">
    <source>
        <dbReference type="EMBL" id="GMS82605.1"/>
    </source>
</evidence>
<dbReference type="SUPFAM" id="SSF49854">
    <property type="entry name" value="Spermadhesin, CUB domain"/>
    <property type="match status" value="1"/>
</dbReference>
<name>A0AAV5SRA3_9BILA</name>
<proteinExistence type="predicted"/>
<dbReference type="SMART" id="SM00042">
    <property type="entry name" value="CUB"/>
    <property type="match status" value="1"/>
</dbReference>
<dbReference type="PROSITE" id="PS50041">
    <property type="entry name" value="C_TYPE_LECTIN_2"/>
    <property type="match status" value="1"/>
</dbReference>
<dbReference type="InterPro" id="IPR018378">
    <property type="entry name" value="C-type_lectin_CS"/>
</dbReference>
<dbReference type="InterPro" id="IPR035914">
    <property type="entry name" value="Sperma_CUB_dom_sf"/>
</dbReference>
<dbReference type="InterPro" id="IPR050976">
    <property type="entry name" value="Snaclec"/>
</dbReference>
<dbReference type="SMART" id="SM00034">
    <property type="entry name" value="CLECT"/>
    <property type="match status" value="1"/>
</dbReference>
<dbReference type="AlphaFoldDB" id="A0AAV5SRA3"/>
<dbReference type="CDD" id="cd00037">
    <property type="entry name" value="CLECT"/>
    <property type="match status" value="1"/>
</dbReference>
<dbReference type="InterPro" id="IPR000859">
    <property type="entry name" value="CUB_dom"/>
</dbReference>
<dbReference type="Proteomes" id="UP001432027">
    <property type="component" value="Unassembled WGS sequence"/>
</dbReference>
<dbReference type="Gene3D" id="2.60.120.290">
    <property type="entry name" value="Spermadhesin, CUB domain"/>
    <property type="match status" value="1"/>
</dbReference>
<evidence type="ECO:0000259" key="2">
    <source>
        <dbReference type="PROSITE" id="PS50041"/>
    </source>
</evidence>
<keyword evidence="4" id="KW-1185">Reference proteome</keyword>
<dbReference type="InterPro" id="IPR016186">
    <property type="entry name" value="C-type_lectin-like/link_sf"/>
</dbReference>
<dbReference type="PROSITE" id="PS00615">
    <property type="entry name" value="C_TYPE_LECTIN_1"/>
    <property type="match status" value="1"/>
</dbReference>
<dbReference type="PANTHER" id="PTHR22991:SF40">
    <property type="entry name" value="PROTEIN CBG13490"/>
    <property type="match status" value="1"/>
</dbReference>
<evidence type="ECO:0000256" key="1">
    <source>
        <dbReference type="ARBA" id="ARBA00023157"/>
    </source>
</evidence>
<protein>
    <recommendedName>
        <fullName evidence="2">C-type lectin domain-containing protein</fullName>
    </recommendedName>
</protein>
<gene>
    <name evidence="3" type="ORF">PENTCL1PPCAC_4780</name>
</gene>
<evidence type="ECO:0000313" key="4">
    <source>
        <dbReference type="Proteomes" id="UP001432027"/>
    </source>
</evidence>
<feature type="non-terminal residue" evidence="3">
    <location>
        <position position="1"/>
    </location>
</feature>
<reference evidence="3" key="1">
    <citation type="submission" date="2023-10" db="EMBL/GenBank/DDBJ databases">
        <title>Genome assembly of Pristionchus species.</title>
        <authorList>
            <person name="Yoshida K."/>
            <person name="Sommer R.J."/>
        </authorList>
    </citation>
    <scope>NUCLEOTIDE SEQUENCE</scope>
    <source>
        <strain evidence="3">RS0144</strain>
    </source>
</reference>
<dbReference type="PANTHER" id="PTHR22991">
    <property type="entry name" value="PROTEIN CBG13490"/>
    <property type="match status" value="1"/>
</dbReference>
<accession>A0AAV5SRA3</accession>